<evidence type="ECO:0000256" key="1">
    <source>
        <dbReference type="ARBA" id="ARBA00006383"/>
    </source>
</evidence>
<evidence type="ECO:0000313" key="7">
    <source>
        <dbReference type="Proteomes" id="UP000661006"/>
    </source>
</evidence>
<dbReference type="GeneID" id="81473113"/>
<comment type="caution">
    <text evidence="6">The sequence shown here is derived from an EMBL/GenBank/DDBJ whole genome shotgun (WGS) entry which is preliminary data.</text>
</comment>
<gene>
    <name evidence="6" type="ORF">HKD32_00290</name>
</gene>
<dbReference type="GO" id="GO:0046353">
    <property type="term" value="F:aminoglycoside 3-N-acetyltransferase activity"/>
    <property type="evidence" value="ECO:0007669"/>
    <property type="project" value="UniProtKB-EC"/>
</dbReference>
<evidence type="ECO:0000256" key="5">
    <source>
        <dbReference type="RuleBase" id="RU365031"/>
    </source>
</evidence>
<dbReference type="SUPFAM" id="SSF110710">
    <property type="entry name" value="TTHA0583/YokD-like"/>
    <property type="match status" value="1"/>
</dbReference>
<dbReference type="Proteomes" id="UP000661006">
    <property type="component" value="Unassembled WGS sequence"/>
</dbReference>
<reference evidence="6" key="2">
    <citation type="submission" date="2020-11" db="EMBL/GenBank/DDBJ databases">
        <title>Description of novel Gluconobacter species.</title>
        <authorList>
            <person name="Cleenwerck I."/>
            <person name="Cnockaert M."/>
            <person name="Borremans W."/>
            <person name="Wieme A.D."/>
            <person name="De Vuyst L."/>
            <person name="Vandamme P."/>
        </authorList>
    </citation>
    <scope>NUCLEOTIDE SEQUENCE</scope>
    <source>
        <strain evidence="6">R71697</strain>
    </source>
</reference>
<evidence type="ECO:0000313" key="6">
    <source>
        <dbReference type="EMBL" id="MBF0869299.1"/>
    </source>
</evidence>
<dbReference type="EC" id="2.3.1.-" evidence="5"/>
<dbReference type="InterPro" id="IPR028345">
    <property type="entry name" value="Antibiotic_NAT-like"/>
</dbReference>
<dbReference type="EMBL" id="JABCQN010000001">
    <property type="protein sequence ID" value="MBF0869299.1"/>
    <property type="molecule type" value="Genomic_DNA"/>
</dbReference>
<dbReference type="GO" id="GO:0046677">
    <property type="term" value="P:response to antibiotic"/>
    <property type="evidence" value="ECO:0007669"/>
    <property type="project" value="UniProtKB-KW"/>
</dbReference>
<dbReference type="RefSeq" id="WP_061930282.1">
    <property type="nucleotide sequence ID" value="NZ_JABCQN010000001.1"/>
</dbReference>
<dbReference type="InterPro" id="IPR003679">
    <property type="entry name" value="Amioglycoside_AcTrfase"/>
</dbReference>
<evidence type="ECO:0000256" key="2">
    <source>
        <dbReference type="ARBA" id="ARBA00012882"/>
    </source>
</evidence>
<dbReference type="PANTHER" id="PTHR11104:SF0">
    <property type="entry name" value="SPBETA PROPHAGE-DERIVED AMINOGLYCOSIDE N(3')-ACETYLTRANSFERASE-LIKE PROTEIN YOKD"/>
    <property type="match status" value="1"/>
</dbReference>
<keyword evidence="5" id="KW-0046">Antibiotic resistance</keyword>
<organism evidence="6 7">
    <name type="scientific">Gluconobacter japonicus</name>
    <dbReference type="NCBI Taxonomy" id="376620"/>
    <lineage>
        <taxon>Bacteria</taxon>
        <taxon>Pseudomonadati</taxon>
        <taxon>Pseudomonadota</taxon>
        <taxon>Alphaproteobacteria</taxon>
        <taxon>Acetobacterales</taxon>
        <taxon>Acetobacteraceae</taxon>
        <taxon>Gluconobacter</taxon>
    </lineage>
</organism>
<proteinExistence type="inferred from homology"/>
<sequence>MTEAAAIARSGGPVTQARLTVDFRRLGLEPGMTVLVHTAMSRIGWVCGGARTVIEALFQAVGPEGTIVMPAQSSELSDPAGWCEPSVPQTWWDTIRASMPAFDPRLTPTRGVGTVAEMFRTWPGTRRSLHPQVSFSAHGPLAAEILSSQPLEDPFGVISPLAALKQVGASVLMIGTGWETCTALHLAERLADPQGPTFEDATAILVEGERRWVRFRMPHTDVDRFPALGAKLDGHPMLRHGHVGAASARLFPIDQAVSIAVQSWRERALTP</sequence>
<keyword evidence="4 5" id="KW-0012">Acyltransferase</keyword>
<dbReference type="PANTHER" id="PTHR11104">
    <property type="entry name" value="AMINOGLYCOSIDE N3-ACETYLTRANSFERASE"/>
    <property type="match status" value="1"/>
</dbReference>
<reference evidence="6" key="1">
    <citation type="submission" date="2020-04" db="EMBL/GenBank/DDBJ databases">
        <authorList>
            <person name="Sombolestani A."/>
        </authorList>
    </citation>
    <scope>NUCLEOTIDE SEQUENCE</scope>
    <source>
        <strain evidence="6">R71697</strain>
    </source>
</reference>
<dbReference type="AlphaFoldDB" id="A0A9Q2IJF0"/>
<keyword evidence="3 5" id="KW-0808">Transferase</keyword>
<evidence type="ECO:0000256" key="3">
    <source>
        <dbReference type="ARBA" id="ARBA00022679"/>
    </source>
</evidence>
<comment type="similarity">
    <text evidence="1 5">Belongs to the antibiotic N-acetyltransferase family.</text>
</comment>
<comment type="catalytic activity">
    <reaction evidence="5">
        <text>a 2-deoxystreptamine antibiotic + acetyl-CoA = an N(3)-acetyl-2-deoxystreptamine antibiotic + CoA + H(+)</text>
        <dbReference type="Rhea" id="RHEA:12665"/>
        <dbReference type="ChEBI" id="CHEBI:15378"/>
        <dbReference type="ChEBI" id="CHEBI:57287"/>
        <dbReference type="ChEBI" id="CHEBI:57288"/>
        <dbReference type="ChEBI" id="CHEBI:57921"/>
        <dbReference type="ChEBI" id="CHEBI:77452"/>
        <dbReference type="EC" id="2.3.1.81"/>
    </reaction>
</comment>
<evidence type="ECO:0000256" key="4">
    <source>
        <dbReference type="ARBA" id="ARBA00023315"/>
    </source>
</evidence>
<name>A0A9Q2IJF0_GLUJA</name>
<dbReference type="Pfam" id="PF02522">
    <property type="entry name" value="Antibiotic_NAT"/>
    <property type="match status" value="1"/>
</dbReference>
<protein>
    <recommendedName>
        <fullName evidence="2 5">Aminoglycoside N(3)-acetyltransferase</fullName>
        <ecNumber evidence="5">2.3.1.-</ecNumber>
    </recommendedName>
</protein>
<accession>A0A9Q2IJF0</accession>